<proteinExistence type="predicted"/>
<gene>
    <name evidence="3" type="primary">LOC124294940</name>
</gene>
<feature type="compositionally biased region" description="Basic and acidic residues" evidence="1">
    <location>
        <begin position="44"/>
        <end position="54"/>
    </location>
</feature>
<dbReference type="Proteomes" id="UP000829291">
    <property type="component" value="Chromosome 6"/>
</dbReference>
<reference evidence="3" key="1">
    <citation type="submission" date="2025-08" db="UniProtKB">
        <authorList>
            <consortium name="RefSeq"/>
        </authorList>
    </citation>
    <scope>IDENTIFICATION</scope>
    <source>
        <tissue evidence="3">Thorax and Abdomen</tissue>
    </source>
</reference>
<evidence type="ECO:0000313" key="2">
    <source>
        <dbReference type="Proteomes" id="UP000829291"/>
    </source>
</evidence>
<feature type="compositionally biased region" description="Low complexity" evidence="1">
    <location>
        <begin position="28"/>
        <end position="39"/>
    </location>
</feature>
<dbReference type="RefSeq" id="XP_046598530.1">
    <property type="nucleotide sequence ID" value="XM_046742574.1"/>
</dbReference>
<sequence>MSNRLRTFVKSLITLDRPQLQADAHNASQQQFSFTSKSSAHAARRNDGTKERRNGTRRARKDWPTTCTRGTLSDLRRCLVICAKYNVWFASLAKSHAVRRTSEERKQGYNGRLQGCRIQSSNVDIWIFLADVGAAEQCRFPSVTKFFIKEVPIPMYRVSRDLRSKYLLILDSVATFTCMKKQEGRRNGSCNPEGRKRTPAEDCRRLLRRVGACSKNQTAVNAGSGTWPWIIVAVGKRCDTAFPPLSPRHRSRLHSSTSPQSANNPAD</sequence>
<accession>A0ABM3GE28</accession>
<feature type="region of interest" description="Disordered" evidence="1">
    <location>
        <begin position="244"/>
        <end position="267"/>
    </location>
</feature>
<protein>
    <submittedName>
        <fullName evidence="3">Uncharacterized protein LOC124294940</fullName>
    </submittedName>
</protein>
<evidence type="ECO:0000313" key="3">
    <source>
        <dbReference type="RefSeq" id="XP_046598530.1"/>
    </source>
</evidence>
<keyword evidence="2" id="KW-1185">Reference proteome</keyword>
<organism evidence="2 3">
    <name type="scientific">Neodiprion lecontei</name>
    <name type="common">Redheaded pine sawfly</name>
    <dbReference type="NCBI Taxonomy" id="441921"/>
    <lineage>
        <taxon>Eukaryota</taxon>
        <taxon>Metazoa</taxon>
        <taxon>Ecdysozoa</taxon>
        <taxon>Arthropoda</taxon>
        <taxon>Hexapoda</taxon>
        <taxon>Insecta</taxon>
        <taxon>Pterygota</taxon>
        <taxon>Neoptera</taxon>
        <taxon>Endopterygota</taxon>
        <taxon>Hymenoptera</taxon>
        <taxon>Tenthredinoidea</taxon>
        <taxon>Diprionidae</taxon>
        <taxon>Diprioninae</taxon>
        <taxon>Neodiprion</taxon>
    </lineage>
</organism>
<evidence type="ECO:0000256" key="1">
    <source>
        <dbReference type="SAM" id="MobiDB-lite"/>
    </source>
</evidence>
<feature type="region of interest" description="Disordered" evidence="1">
    <location>
        <begin position="26"/>
        <end position="63"/>
    </location>
</feature>
<name>A0ABM3GE28_NEOLC</name>
<dbReference type="GeneID" id="124294940"/>